<proteinExistence type="predicted"/>
<evidence type="ECO:0000313" key="2">
    <source>
        <dbReference type="Proteomes" id="UP000018144"/>
    </source>
</evidence>
<reference evidence="1 2" key="1">
    <citation type="journal article" date="2013" name="PLoS Genet.">
        <title>The genome and development-dependent transcriptomes of Pyronema confluens: a window into fungal evolution.</title>
        <authorList>
            <person name="Traeger S."/>
            <person name="Altegoer F."/>
            <person name="Freitag M."/>
            <person name="Gabaldon T."/>
            <person name="Kempken F."/>
            <person name="Kumar A."/>
            <person name="Marcet-Houben M."/>
            <person name="Poggeler S."/>
            <person name="Stajich J.E."/>
            <person name="Nowrousian M."/>
        </authorList>
    </citation>
    <scope>NUCLEOTIDE SEQUENCE [LARGE SCALE GENOMIC DNA]</scope>
    <source>
        <strain evidence="2">CBS 100304</strain>
        <tissue evidence="1">Vegetative mycelium</tissue>
    </source>
</reference>
<name>U4KVK5_PYROM</name>
<dbReference type="Proteomes" id="UP000018144">
    <property type="component" value="Unassembled WGS sequence"/>
</dbReference>
<sequence>MQSDPSRQTIITWA</sequence>
<accession>U4KVK5</accession>
<keyword evidence="2" id="KW-1185">Reference proteome</keyword>
<protein>
    <submittedName>
        <fullName evidence="1">Uncharacterized protein</fullName>
    </submittedName>
</protein>
<dbReference type="EMBL" id="HF935262">
    <property type="protein sequence ID" value="CCX05628.1"/>
    <property type="molecule type" value="Genomic_DNA"/>
</dbReference>
<organism evidence="1 2">
    <name type="scientific">Pyronema omphalodes (strain CBS 100304)</name>
    <name type="common">Pyronema confluens</name>
    <dbReference type="NCBI Taxonomy" id="1076935"/>
    <lineage>
        <taxon>Eukaryota</taxon>
        <taxon>Fungi</taxon>
        <taxon>Dikarya</taxon>
        <taxon>Ascomycota</taxon>
        <taxon>Pezizomycotina</taxon>
        <taxon>Pezizomycetes</taxon>
        <taxon>Pezizales</taxon>
        <taxon>Pyronemataceae</taxon>
        <taxon>Pyronema</taxon>
    </lineage>
</organism>
<evidence type="ECO:0000313" key="1">
    <source>
        <dbReference type="EMBL" id="CCX05628.1"/>
    </source>
</evidence>
<gene>
    <name evidence="1" type="ORF">PCON_05215</name>
</gene>